<dbReference type="Pfam" id="PF12833">
    <property type="entry name" value="HTH_18"/>
    <property type="match status" value="1"/>
</dbReference>
<evidence type="ECO:0000256" key="2">
    <source>
        <dbReference type="ARBA" id="ARBA00023125"/>
    </source>
</evidence>
<feature type="domain" description="HTH araC/xylS-type" evidence="4">
    <location>
        <begin position="193"/>
        <end position="291"/>
    </location>
</feature>
<dbReference type="PANTHER" id="PTHR43280:SF32">
    <property type="entry name" value="TRANSCRIPTIONAL REGULATORY PROTEIN"/>
    <property type="match status" value="1"/>
</dbReference>
<reference evidence="5 6" key="1">
    <citation type="journal article" date="2014" name="Int. J. Syst. Evol. Microbiol.">
        <title>Phaeodactylibacter xiamenensis gen. nov., sp. nov., a member of the family Saprospiraceae isolated from the marine alga Phaeodactylum tricornutum.</title>
        <authorList>
            <person name="Chen Z.Jr."/>
            <person name="Lei X."/>
            <person name="Lai Q."/>
            <person name="Li Y."/>
            <person name="Zhang B."/>
            <person name="Zhang J."/>
            <person name="Zhang H."/>
            <person name="Yang L."/>
            <person name="Zheng W."/>
            <person name="Tian Y."/>
            <person name="Yu Z."/>
            <person name="Xu H.Jr."/>
            <person name="Zheng T."/>
        </authorList>
    </citation>
    <scope>NUCLEOTIDE SEQUENCE [LARGE SCALE GENOMIC DNA]</scope>
    <source>
        <strain evidence="5 6">KD52</strain>
    </source>
</reference>
<keyword evidence="2" id="KW-0238">DNA-binding</keyword>
<dbReference type="Pfam" id="PF02311">
    <property type="entry name" value="AraC_binding"/>
    <property type="match status" value="1"/>
</dbReference>
<dbReference type="InterPro" id="IPR003313">
    <property type="entry name" value="AraC-bd"/>
</dbReference>
<accession>A0A098S5S4</accession>
<dbReference type="OrthoDB" id="2585681at2"/>
<dbReference type="Gene3D" id="1.10.10.60">
    <property type="entry name" value="Homeodomain-like"/>
    <property type="match status" value="1"/>
</dbReference>
<dbReference type="AlphaFoldDB" id="A0A098S5S4"/>
<keyword evidence="3" id="KW-0804">Transcription</keyword>
<dbReference type="SUPFAM" id="SSF51215">
    <property type="entry name" value="Regulatory protein AraC"/>
    <property type="match status" value="1"/>
</dbReference>
<evidence type="ECO:0000259" key="4">
    <source>
        <dbReference type="PROSITE" id="PS01124"/>
    </source>
</evidence>
<dbReference type="PANTHER" id="PTHR43280">
    <property type="entry name" value="ARAC-FAMILY TRANSCRIPTIONAL REGULATOR"/>
    <property type="match status" value="1"/>
</dbReference>
<keyword evidence="6" id="KW-1185">Reference proteome</keyword>
<dbReference type="Gene3D" id="2.60.120.10">
    <property type="entry name" value="Jelly Rolls"/>
    <property type="match status" value="1"/>
</dbReference>
<dbReference type="PROSITE" id="PS01124">
    <property type="entry name" value="HTH_ARAC_FAMILY_2"/>
    <property type="match status" value="1"/>
</dbReference>
<dbReference type="Proteomes" id="UP000029736">
    <property type="component" value="Unassembled WGS sequence"/>
</dbReference>
<organism evidence="5 6">
    <name type="scientific">Phaeodactylibacter xiamenensis</name>
    <dbReference type="NCBI Taxonomy" id="1524460"/>
    <lineage>
        <taxon>Bacteria</taxon>
        <taxon>Pseudomonadati</taxon>
        <taxon>Bacteroidota</taxon>
        <taxon>Saprospiria</taxon>
        <taxon>Saprospirales</taxon>
        <taxon>Haliscomenobacteraceae</taxon>
        <taxon>Phaeodactylibacter</taxon>
    </lineage>
</organism>
<dbReference type="InterPro" id="IPR009057">
    <property type="entry name" value="Homeodomain-like_sf"/>
</dbReference>
<evidence type="ECO:0000256" key="3">
    <source>
        <dbReference type="ARBA" id="ARBA00023163"/>
    </source>
</evidence>
<dbReference type="SUPFAM" id="SSF46689">
    <property type="entry name" value="Homeodomain-like"/>
    <property type="match status" value="1"/>
</dbReference>
<sequence>MSEPKSFNIDELRCNAFTRAGKHFDLARHEVFMSETDGFAYPHRHNYYMLLLATSGNGSQLIDFKAYDVKPGRLFLMSPGMIHAWERDEGLKGYVLFFTADFFTQRYNMNKLYEFPFYSSSYEHPFVDLDERNHEACCTLLEQMLAVYHENKTGMMSMLRSYVNVILCRAQQVYEDRFQANPSETPQLRDIIQRFEQLIDLHYSETRLVKDYAKLLHLTPNYLNAVAKEKTGQSAGHLIRHRVMLEAKRMLAHENRTVGEISDALNFKDAAYFCRFFKKYEATTPERFRKQLFSRAGHR</sequence>
<dbReference type="InterPro" id="IPR018060">
    <property type="entry name" value="HTH_AraC"/>
</dbReference>
<evidence type="ECO:0000313" key="5">
    <source>
        <dbReference type="EMBL" id="KGE87689.1"/>
    </source>
</evidence>
<keyword evidence="1" id="KW-0805">Transcription regulation</keyword>
<dbReference type="SMART" id="SM00342">
    <property type="entry name" value="HTH_ARAC"/>
    <property type="match status" value="1"/>
</dbReference>
<dbReference type="GO" id="GO:0043565">
    <property type="term" value="F:sequence-specific DNA binding"/>
    <property type="evidence" value="ECO:0007669"/>
    <property type="project" value="InterPro"/>
</dbReference>
<dbReference type="InterPro" id="IPR037923">
    <property type="entry name" value="HTH-like"/>
</dbReference>
<name>A0A098S5S4_9BACT</name>
<protein>
    <recommendedName>
        <fullName evidence="4">HTH araC/xylS-type domain-containing protein</fullName>
    </recommendedName>
</protein>
<dbReference type="InterPro" id="IPR014710">
    <property type="entry name" value="RmlC-like_jellyroll"/>
</dbReference>
<evidence type="ECO:0000313" key="6">
    <source>
        <dbReference type="Proteomes" id="UP000029736"/>
    </source>
</evidence>
<dbReference type="GO" id="GO:0003700">
    <property type="term" value="F:DNA-binding transcription factor activity"/>
    <property type="evidence" value="ECO:0007669"/>
    <property type="project" value="InterPro"/>
</dbReference>
<dbReference type="RefSeq" id="WP_044221555.1">
    <property type="nucleotide sequence ID" value="NZ_JBKAGJ010000029.1"/>
</dbReference>
<evidence type="ECO:0000256" key="1">
    <source>
        <dbReference type="ARBA" id="ARBA00023015"/>
    </source>
</evidence>
<dbReference type="STRING" id="1524460.IX84_14255"/>
<gene>
    <name evidence="5" type="ORF">IX84_14255</name>
</gene>
<comment type="caution">
    <text evidence="5">The sequence shown here is derived from an EMBL/GenBank/DDBJ whole genome shotgun (WGS) entry which is preliminary data.</text>
</comment>
<proteinExistence type="predicted"/>
<dbReference type="EMBL" id="JPOS01000034">
    <property type="protein sequence ID" value="KGE87689.1"/>
    <property type="molecule type" value="Genomic_DNA"/>
</dbReference>